<evidence type="ECO:0000256" key="5">
    <source>
        <dbReference type="SAM" id="MobiDB-lite"/>
    </source>
</evidence>
<dbReference type="InterPro" id="IPR051309">
    <property type="entry name" value="ABCF_ATPase"/>
</dbReference>
<organism evidence="7 8">
    <name type="scientific">Urinicoccus massiliensis</name>
    <dbReference type="NCBI Taxonomy" id="1723382"/>
    <lineage>
        <taxon>Bacteria</taxon>
        <taxon>Bacillati</taxon>
        <taxon>Bacillota</taxon>
        <taxon>Tissierellia</taxon>
        <taxon>Tissierellales</taxon>
        <taxon>Peptoniphilaceae</taxon>
        <taxon>Urinicoccus</taxon>
    </lineage>
</organism>
<sequence>MAQISFHKVSYAYVVDPILDQVDFVLEPGEKVGLVGNNGSGKTTLFQLIKGNLSPNSGEINRMKDLKIGLLSQHMSFSGTVYDSCLEIFAPLFRLQETMHQMEAAMAHAQGDDLQDLMDRYANLQEKFLQMDGYSYESRIRGVLTGLGFNQDQWSMDSQDLSGGQRARLGLAQILLTPYDVYLFDEPTNHLDVKTIEFLEKAINDLQATVLVISHDRYFLDKVCKKIFHLENQQLKVYQGNYTHFQARHKLDLDLYRKQYQDQQKEIKRQEEIIKRFTNMGKARLIRQGQSRQKLLNKMKQMDAPLEAKKTILRFETKVQSGQDVLRVRDAQKSYDHPLFQGVNLNLYKGDSVGLIGDNGTGKSTLAKAILGKVPLTAGSIQLGANVQLGYFDQELADLDLNKTVMDELWDQYPKLTHYEVRSYLAKFLFVGDDLFKTVEELSGGERGRLSLLKLMLSEANFLILDEPTNHLDMDSREILEDALKLYEGSILTISHDRYFLNAVSNKIWALEDGQIHEFLGNYDYYLEKTKEEEDLAFDGGPSKTSRKKEQIRERQEQKNRKKEKENLAKLEEKIDQLEKDLAQVDQDLADPDLYQDLDKTMALSKKRQDLEDLLAQAMDQWENFLSQ</sequence>
<keyword evidence="8" id="KW-1185">Reference proteome</keyword>
<dbReference type="Pfam" id="PF00005">
    <property type="entry name" value="ABC_tran"/>
    <property type="match status" value="2"/>
</dbReference>
<reference evidence="7 8" key="1">
    <citation type="submission" date="2019-02" db="EMBL/GenBank/DDBJ databases">
        <authorList>
            <consortium name="Pathogen Informatics"/>
        </authorList>
    </citation>
    <scope>NUCLEOTIDE SEQUENCE [LARGE SCALE GENOMIC DNA]</scope>
    <source>
        <strain evidence="7 8">3012STDY7089603</strain>
    </source>
</reference>
<dbReference type="Proteomes" id="UP000377798">
    <property type="component" value="Unassembled WGS sequence"/>
</dbReference>
<feature type="coiled-coil region" evidence="4">
    <location>
        <begin position="253"/>
        <end position="280"/>
    </location>
</feature>
<dbReference type="PANTHER" id="PTHR42855:SF2">
    <property type="entry name" value="DRUG RESISTANCE ABC TRANSPORTER,ATP-BINDING PROTEIN"/>
    <property type="match status" value="1"/>
</dbReference>
<dbReference type="NCBIfam" id="NF000355">
    <property type="entry name" value="ribo_prot_ABC_F"/>
    <property type="match status" value="1"/>
</dbReference>
<evidence type="ECO:0000313" key="8">
    <source>
        <dbReference type="Proteomes" id="UP000377798"/>
    </source>
</evidence>
<evidence type="ECO:0000256" key="4">
    <source>
        <dbReference type="SAM" id="Coils"/>
    </source>
</evidence>
<dbReference type="PROSITE" id="PS50893">
    <property type="entry name" value="ABC_TRANSPORTER_2"/>
    <property type="match status" value="2"/>
</dbReference>
<evidence type="ECO:0000256" key="2">
    <source>
        <dbReference type="ARBA" id="ARBA00022741"/>
    </source>
</evidence>
<dbReference type="Pfam" id="PF16326">
    <property type="entry name" value="ABC_tran_CTD"/>
    <property type="match status" value="1"/>
</dbReference>
<evidence type="ECO:0000256" key="1">
    <source>
        <dbReference type="ARBA" id="ARBA00022737"/>
    </source>
</evidence>
<keyword evidence="4" id="KW-0175">Coiled coil</keyword>
<feature type="compositionally biased region" description="Basic and acidic residues" evidence="5">
    <location>
        <begin position="548"/>
        <end position="567"/>
    </location>
</feature>
<dbReference type="GO" id="GO:0016887">
    <property type="term" value="F:ATP hydrolysis activity"/>
    <property type="evidence" value="ECO:0007669"/>
    <property type="project" value="InterPro"/>
</dbReference>
<dbReference type="PROSITE" id="PS00211">
    <property type="entry name" value="ABC_TRANSPORTER_1"/>
    <property type="match status" value="1"/>
</dbReference>
<dbReference type="AlphaFoldDB" id="A0A8H2M6E3"/>
<dbReference type="InterPro" id="IPR037118">
    <property type="entry name" value="Val-tRNA_synth_C_sf"/>
</dbReference>
<dbReference type="InterPro" id="IPR003439">
    <property type="entry name" value="ABC_transporter-like_ATP-bd"/>
</dbReference>
<evidence type="ECO:0000256" key="3">
    <source>
        <dbReference type="ARBA" id="ARBA00022840"/>
    </source>
</evidence>
<gene>
    <name evidence="7" type="ORF">NCTC13150_01494</name>
</gene>
<dbReference type="InterPro" id="IPR032524">
    <property type="entry name" value="ABC_tran_C"/>
</dbReference>
<dbReference type="GO" id="GO:0005524">
    <property type="term" value="F:ATP binding"/>
    <property type="evidence" value="ECO:0007669"/>
    <property type="project" value="UniProtKB-KW"/>
</dbReference>
<evidence type="ECO:0000259" key="6">
    <source>
        <dbReference type="PROSITE" id="PS50893"/>
    </source>
</evidence>
<dbReference type="Gene3D" id="3.40.50.300">
    <property type="entry name" value="P-loop containing nucleotide triphosphate hydrolases"/>
    <property type="match status" value="2"/>
</dbReference>
<feature type="domain" description="ABC transporter" evidence="6">
    <location>
        <begin position="4"/>
        <end position="257"/>
    </location>
</feature>
<dbReference type="Gene3D" id="1.10.287.380">
    <property type="entry name" value="Valyl-tRNA synthetase, C-terminal domain"/>
    <property type="match status" value="1"/>
</dbReference>
<dbReference type="RefSeq" id="WP_131749604.1">
    <property type="nucleotide sequence ID" value="NZ_CAACYI010000001.1"/>
</dbReference>
<name>A0A8H2M6E3_9FIRM</name>
<evidence type="ECO:0000313" key="7">
    <source>
        <dbReference type="EMBL" id="VFB16921.1"/>
    </source>
</evidence>
<accession>A0A8H2M6E3</accession>
<dbReference type="EMBL" id="CAACYI010000001">
    <property type="protein sequence ID" value="VFB16921.1"/>
    <property type="molecule type" value="Genomic_DNA"/>
</dbReference>
<proteinExistence type="predicted"/>
<dbReference type="PANTHER" id="PTHR42855">
    <property type="entry name" value="ABC TRANSPORTER ATP-BINDING SUBUNIT"/>
    <property type="match status" value="1"/>
</dbReference>
<dbReference type="InterPro" id="IPR003593">
    <property type="entry name" value="AAA+_ATPase"/>
</dbReference>
<dbReference type="Pfam" id="PF12848">
    <property type="entry name" value="ABC_tran_Xtn"/>
    <property type="match status" value="1"/>
</dbReference>
<keyword evidence="1" id="KW-0677">Repeat</keyword>
<feature type="domain" description="ABC transporter" evidence="6">
    <location>
        <begin position="320"/>
        <end position="538"/>
    </location>
</feature>
<dbReference type="InterPro" id="IPR017871">
    <property type="entry name" value="ABC_transporter-like_CS"/>
</dbReference>
<keyword evidence="2" id="KW-0547">Nucleotide-binding</keyword>
<feature type="region of interest" description="Disordered" evidence="5">
    <location>
        <begin position="536"/>
        <end position="567"/>
    </location>
</feature>
<dbReference type="SMART" id="SM00382">
    <property type="entry name" value="AAA"/>
    <property type="match status" value="2"/>
</dbReference>
<dbReference type="FunFam" id="3.40.50.300:FF:000309">
    <property type="entry name" value="ABC transporter ATP-binding protein"/>
    <property type="match status" value="1"/>
</dbReference>
<dbReference type="InterPro" id="IPR027417">
    <property type="entry name" value="P-loop_NTPase"/>
</dbReference>
<keyword evidence="3 7" id="KW-0067">ATP-binding</keyword>
<dbReference type="CDD" id="cd03221">
    <property type="entry name" value="ABCF_EF-3"/>
    <property type="match status" value="2"/>
</dbReference>
<dbReference type="SUPFAM" id="SSF52540">
    <property type="entry name" value="P-loop containing nucleoside triphosphate hydrolases"/>
    <property type="match status" value="2"/>
</dbReference>
<dbReference type="GO" id="GO:0003677">
    <property type="term" value="F:DNA binding"/>
    <property type="evidence" value="ECO:0007669"/>
    <property type="project" value="InterPro"/>
</dbReference>
<comment type="caution">
    <text evidence="7">The sequence shown here is derived from an EMBL/GenBank/DDBJ whole genome shotgun (WGS) entry which is preliminary data.</text>
</comment>
<dbReference type="FunFam" id="3.40.50.300:FF:000011">
    <property type="entry name" value="Putative ABC transporter ATP-binding component"/>
    <property type="match status" value="1"/>
</dbReference>
<dbReference type="InterPro" id="IPR032781">
    <property type="entry name" value="ABC_tran_Xtn"/>
</dbReference>
<protein>
    <submittedName>
        <fullName evidence="7">Uncharacterized ABC transporter ATP-binding protein HI_0658</fullName>
    </submittedName>
</protein>